<dbReference type="RefSeq" id="WP_163944790.1">
    <property type="nucleotide sequence ID" value="NZ_JAAFZH010000002.1"/>
</dbReference>
<evidence type="ECO:0000313" key="3">
    <source>
        <dbReference type="EMBL" id="NDU94572.1"/>
    </source>
</evidence>
<dbReference type="Proteomes" id="UP000474175">
    <property type="component" value="Unassembled WGS sequence"/>
</dbReference>
<feature type="region of interest" description="Disordered" evidence="1">
    <location>
        <begin position="25"/>
        <end position="71"/>
    </location>
</feature>
<organism evidence="3 4">
    <name type="scientific">Spirosoma terrae</name>
    <dbReference type="NCBI Taxonomy" id="1968276"/>
    <lineage>
        <taxon>Bacteria</taxon>
        <taxon>Pseudomonadati</taxon>
        <taxon>Bacteroidota</taxon>
        <taxon>Cytophagia</taxon>
        <taxon>Cytophagales</taxon>
        <taxon>Cytophagaceae</taxon>
        <taxon>Spirosoma</taxon>
    </lineage>
</organism>
<dbReference type="Gene3D" id="2.30.30.1060">
    <property type="match status" value="1"/>
</dbReference>
<feature type="domain" description="Hypervirulence associated protein TUDOR" evidence="2">
    <location>
        <begin position="7"/>
        <end position="68"/>
    </location>
</feature>
<reference evidence="3 4" key="1">
    <citation type="submission" date="2020-02" db="EMBL/GenBank/DDBJ databases">
        <title>Draft genome sequence of two Spirosoma agri KCTC 52727 and Spirosoma terrae KCTC 52035.</title>
        <authorList>
            <person name="Rojas J."/>
            <person name="Ambika Manirajan B."/>
            <person name="Suarez C."/>
            <person name="Ratering S."/>
            <person name="Schnell S."/>
        </authorList>
    </citation>
    <scope>NUCLEOTIDE SEQUENCE [LARGE SCALE GENOMIC DNA]</scope>
    <source>
        <strain evidence="3 4">KCTC 52035</strain>
    </source>
</reference>
<protein>
    <submittedName>
        <fullName evidence="3">HVA1 family protein</fullName>
    </submittedName>
</protein>
<evidence type="ECO:0000259" key="2">
    <source>
        <dbReference type="Pfam" id="PF11160"/>
    </source>
</evidence>
<accession>A0A6L9L5B2</accession>
<gene>
    <name evidence="3" type="ORF">GK108_06770</name>
</gene>
<dbReference type="EMBL" id="JAAFZH010000002">
    <property type="protein sequence ID" value="NDU94572.1"/>
    <property type="molecule type" value="Genomic_DNA"/>
</dbReference>
<proteinExistence type="predicted"/>
<evidence type="ECO:0000313" key="4">
    <source>
        <dbReference type="Proteomes" id="UP000474175"/>
    </source>
</evidence>
<keyword evidence="4" id="KW-1185">Reference proteome</keyword>
<name>A0A6L9L5B2_9BACT</name>
<comment type="caution">
    <text evidence="3">The sequence shown here is derived from an EMBL/GenBank/DDBJ whole genome shotgun (WGS) entry which is preliminary data.</text>
</comment>
<dbReference type="Pfam" id="PF11160">
    <property type="entry name" value="Hva1_TUDOR"/>
    <property type="match status" value="1"/>
</dbReference>
<dbReference type="AlphaFoldDB" id="A0A6L9L5B2"/>
<evidence type="ECO:0000256" key="1">
    <source>
        <dbReference type="SAM" id="MobiDB-lite"/>
    </source>
</evidence>
<sequence>MKTVKKGDQVEWNYGKGKGAGTVAEVHKEDVSRKVQGTTVKRKGSDEEPALVIKQDNGKKVVKSASEVEKQ</sequence>
<dbReference type="InterPro" id="IPR021331">
    <property type="entry name" value="Hva1_TUDOR"/>
</dbReference>